<evidence type="ECO:0000256" key="2">
    <source>
        <dbReference type="SAM" id="MobiDB-lite"/>
    </source>
</evidence>
<evidence type="ECO:0000256" key="1">
    <source>
        <dbReference type="PROSITE-ProRule" id="PRU10141"/>
    </source>
</evidence>
<dbReference type="Proteomes" id="UP000612055">
    <property type="component" value="Unassembled WGS sequence"/>
</dbReference>
<feature type="compositionally biased region" description="Low complexity" evidence="2">
    <location>
        <begin position="190"/>
        <end position="209"/>
    </location>
</feature>
<sequence>MEPGGRVSSTRTRGPPLGLRRGLPRRAAPPLLLLLPLLLLGLLSACGVAGAVPEGPRAEAWADEQRSFLSKTRSAGSRGGLAQAAGPLLRGSQRQVLALVPPSEEQGPSGSRLLQGSSSTPGATGLDPAAIRAAPNSSSFFALLRDPRVTLILLPFDLTLRPEDATRQPILLNRNVTVWGGPQAAALAQAQAQALAGPSSAGAGRPPAAEADTPTPSPTAKGETGLGSSSLMDAVAAQLPPPGRENDTLVYVTLLSWEFLAARVKLASGVVLTLRDVLLYRVNSRLSAHLAFMAASGPGSVVRLERVVQQRVSCIPLDMALQAQRQKVPWNESLRLTPGLLPSLLPLPAPPGYTPGFQPAPGAPDLELFTGTLCAVTSPTTDDEPGAGQQQALTAAGASASTAVSPPPGVPAGQAVCRSPYLRVQDAAYAMQVLDSTLADNGGYRLVYNDSFVFCDFPVARACIDVQGPERCVTDELAKHQGSAGGPVSAAAGPGGQGSGAGGGGRAKQARQALGLGLGLGLGVPLLLVSALGLACLLLTGRRAPLTPPYVKPPLQSEPLEPGGLSTPMEVTEDSFTGSHRAPTAAVELAGAEGVLLRGASSSGLAAAEVKSGSGSQHSKGQGVLQQGPAQQQRRSLAQEAAEASGRLMQLETAGVEAVVRQLAASRREVSVQVLEPLGQGSFARVYKASWQGSIVALKVG</sequence>
<evidence type="ECO:0000256" key="3">
    <source>
        <dbReference type="SAM" id="Phobius"/>
    </source>
</evidence>
<name>A0A835XN64_9CHLO</name>
<dbReference type="GO" id="GO:0005524">
    <property type="term" value="F:ATP binding"/>
    <property type="evidence" value="ECO:0007669"/>
    <property type="project" value="UniProtKB-UniRule"/>
</dbReference>
<organism evidence="5 6">
    <name type="scientific">Edaphochlamys debaryana</name>
    <dbReference type="NCBI Taxonomy" id="47281"/>
    <lineage>
        <taxon>Eukaryota</taxon>
        <taxon>Viridiplantae</taxon>
        <taxon>Chlorophyta</taxon>
        <taxon>core chlorophytes</taxon>
        <taxon>Chlorophyceae</taxon>
        <taxon>CS clade</taxon>
        <taxon>Chlamydomonadales</taxon>
        <taxon>Chlamydomonadales incertae sedis</taxon>
        <taxon>Edaphochlamys</taxon>
    </lineage>
</organism>
<keyword evidence="1" id="KW-0067">ATP-binding</keyword>
<feature type="region of interest" description="Disordered" evidence="2">
    <location>
        <begin position="547"/>
        <end position="567"/>
    </location>
</feature>
<feature type="binding site" evidence="1">
    <location>
        <position position="699"/>
    </location>
    <ligand>
        <name>ATP</name>
        <dbReference type="ChEBI" id="CHEBI:30616"/>
    </ligand>
</feature>
<feature type="chain" id="PRO_5032812602" description="Protein kinase domain-containing protein" evidence="4">
    <location>
        <begin position="46"/>
        <end position="701"/>
    </location>
</feature>
<keyword evidence="1" id="KW-0547">Nucleotide-binding</keyword>
<dbReference type="Gene3D" id="3.30.200.20">
    <property type="entry name" value="Phosphorylase Kinase, domain 1"/>
    <property type="match status" value="1"/>
</dbReference>
<gene>
    <name evidence="5" type="ORF">HYH03_017919</name>
</gene>
<feature type="region of interest" description="Disordered" evidence="2">
    <location>
        <begin position="483"/>
        <end position="506"/>
    </location>
</feature>
<feature type="transmembrane region" description="Helical" evidence="3">
    <location>
        <begin position="516"/>
        <end position="539"/>
    </location>
</feature>
<feature type="region of interest" description="Disordered" evidence="2">
    <location>
        <begin position="101"/>
        <end position="130"/>
    </location>
</feature>
<feature type="region of interest" description="Disordered" evidence="2">
    <location>
        <begin position="379"/>
        <end position="407"/>
    </location>
</feature>
<keyword evidence="4" id="KW-0732">Signal</keyword>
<keyword evidence="3" id="KW-0812">Transmembrane</keyword>
<feature type="signal peptide" evidence="4">
    <location>
        <begin position="1"/>
        <end position="45"/>
    </location>
</feature>
<proteinExistence type="predicted"/>
<feature type="region of interest" description="Disordered" evidence="2">
    <location>
        <begin position="1"/>
        <end position="23"/>
    </location>
</feature>
<feature type="compositionally biased region" description="Low complexity" evidence="2">
    <location>
        <begin position="608"/>
        <end position="633"/>
    </location>
</feature>
<dbReference type="PROSITE" id="PS00107">
    <property type="entry name" value="PROTEIN_KINASE_ATP"/>
    <property type="match status" value="1"/>
</dbReference>
<dbReference type="AlphaFoldDB" id="A0A835XN64"/>
<feature type="region of interest" description="Disordered" evidence="2">
    <location>
        <begin position="608"/>
        <end position="641"/>
    </location>
</feature>
<feature type="region of interest" description="Disordered" evidence="2">
    <location>
        <begin position="190"/>
        <end position="227"/>
    </location>
</feature>
<keyword evidence="3" id="KW-1133">Transmembrane helix</keyword>
<evidence type="ECO:0008006" key="7">
    <source>
        <dbReference type="Google" id="ProtNLM"/>
    </source>
</evidence>
<feature type="compositionally biased region" description="Gly residues" evidence="2">
    <location>
        <begin position="493"/>
        <end position="506"/>
    </location>
</feature>
<dbReference type="InterPro" id="IPR017441">
    <property type="entry name" value="Protein_kinase_ATP_BS"/>
</dbReference>
<evidence type="ECO:0000313" key="6">
    <source>
        <dbReference type="Proteomes" id="UP000612055"/>
    </source>
</evidence>
<feature type="compositionally biased region" description="Low complexity" evidence="2">
    <location>
        <begin position="13"/>
        <end position="23"/>
    </location>
</feature>
<feature type="compositionally biased region" description="Low complexity" evidence="2">
    <location>
        <begin position="386"/>
        <end position="404"/>
    </location>
</feature>
<dbReference type="EMBL" id="JAEHOE010000186">
    <property type="protein sequence ID" value="KAG2483184.1"/>
    <property type="molecule type" value="Genomic_DNA"/>
</dbReference>
<keyword evidence="6" id="KW-1185">Reference proteome</keyword>
<dbReference type="OrthoDB" id="551875at2759"/>
<reference evidence="5" key="1">
    <citation type="journal article" date="2020" name="bioRxiv">
        <title>Comparative genomics of Chlamydomonas.</title>
        <authorList>
            <person name="Craig R.J."/>
            <person name="Hasan A.R."/>
            <person name="Ness R.W."/>
            <person name="Keightley P.D."/>
        </authorList>
    </citation>
    <scope>NUCLEOTIDE SEQUENCE</scope>
    <source>
        <strain evidence="5">CCAP 11/70</strain>
    </source>
</reference>
<accession>A0A835XN64</accession>
<evidence type="ECO:0000256" key="4">
    <source>
        <dbReference type="SAM" id="SignalP"/>
    </source>
</evidence>
<evidence type="ECO:0000313" key="5">
    <source>
        <dbReference type="EMBL" id="KAG2483184.1"/>
    </source>
</evidence>
<comment type="caution">
    <text evidence="5">The sequence shown here is derived from an EMBL/GenBank/DDBJ whole genome shotgun (WGS) entry which is preliminary data.</text>
</comment>
<keyword evidence="3" id="KW-0472">Membrane</keyword>
<protein>
    <recommendedName>
        <fullName evidence="7">Protein kinase domain-containing protein</fullName>
    </recommendedName>
</protein>
<feature type="compositionally biased region" description="Polar residues" evidence="2">
    <location>
        <begin position="106"/>
        <end position="122"/>
    </location>
</feature>